<dbReference type="PANTHER" id="PTHR46558">
    <property type="entry name" value="TRACRIPTIONAL REGULATORY PROTEIN-RELATED-RELATED"/>
    <property type="match status" value="1"/>
</dbReference>
<dbReference type="RefSeq" id="WP_125713312.1">
    <property type="nucleotide sequence ID" value="NZ_JBHTOP010000026.1"/>
</dbReference>
<dbReference type="SUPFAM" id="SSF47413">
    <property type="entry name" value="lambda repressor-like DNA-binding domains"/>
    <property type="match status" value="1"/>
</dbReference>
<dbReference type="Gene3D" id="1.10.260.40">
    <property type="entry name" value="lambda repressor-like DNA-binding domains"/>
    <property type="match status" value="1"/>
</dbReference>
<reference evidence="4" key="1">
    <citation type="journal article" date="2019" name="Int. J. Syst. Evol. Microbiol.">
        <title>The Global Catalogue of Microorganisms (GCM) 10K type strain sequencing project: providing services to taxonomists for standard genome sequencing and annotation.</title>
        <authorList>
            <consortium name="The Broad Institute Genomics Platform"/>
            <consortium name="The Broad Institute Genome Sequencing Center for Infectious Disease"/>
            <person name="Wu L."/>
            <person name="Ma J."/>
        </authorList>
    </citation>
    <scope>NUCLEOTIDE SEQUENCE [LARGE SCALE GENOMIC DNA]</scope>
    <source>
        <strain evidence="4">CCM 8896</strain>
    </source>
</reference>
<evidence type="ECO:0000259" key="2">
    <source>
        <dbReference type="PROSITE" id="PS50943"/>
    </source>
</evidence>
<dbReference type="PANTHER" id="PTHR46558:SF11">
    <property type="entry name" value="HTH-TYPE TRANSCRIPTIONAL REGULATOR XRE"/>
    <property type="match status" value="1"/>
</dbReference>
<dbReference type="InterPro" id="IPR010982">
    <property type="entry name" value="Lambda_DNA-bd_dom_sf"/>
</dbReference>
<organism evidence="3 4">
    <name type="scientific">Agrilactobacillus yilanensis</name>
    <dbReference type="NCBI Taxonomy" id="2485997"/>
    <lineage>
        <taxon>Bacteria</taxon>
        <taxon>Bacillati</taxon>
        <taxon>Bacillota</taxon>
        <taxon>Bacilli</taxon>
        <taxon>Lactobacillales</taxon>
        <taxon>Lactobacillaceae</taxon>
        <taxon>Agrilactobacillus</taxon>
    </lineage>
</organism>
<comment type="caution">
    <text evidence="3">The sequence shown here is derived from an EMBL/GenBank/DDBJ whole genome shotgun (WGS) entry which is preliminary data.</text>
</comment>
<evidence type="ECO:0000313" key="3">
    <source>
        <dbReference type="EMBL" id="MFD1672676.1"/>
    </source>
</evidence>
<dbReference type="EMBL" id="JBHTOP010000026">
    <property type="protein sequence ID" value="MFD1672676.1"/>
    <property type="molecule type" value="Genomic_DNA"/>
</dbReference>
<dbReference type="Pfam" id="PF01381">
    <property type="entry name" value="HTH_3"/>
    <property type="match status" value="1"/>
</dbReference>
<dbReference type="CDD" id="cd00093">
    <property type="entry name" value="HTH_XRE"/>
    <property type="match status" value="1"/>
</dbReference>
<accession>A0ABW4J8J5</accession>
<dbReference type="SMART" id="SM00530">
    <property type="entry name" value="HTH_XRE"/>
    <property type="match status" value="1"/>
</dbReference>
<dbReference type="Proteomes" id="UP001597267">
    <property type="component" value="Unassembled WGS sequence"/>
</dbReference>
<evidence type="ECO:0000313" key="4">
    <source>
        <dbReference type="Proteomes" id="UP001597267"/>
    </source>
</evidence>
<evidence type="ECO:0000256" key="1">
    <source>
        <dbReference type="ARBA" id="ARBA00023125"/>
    </source>
</evidence>
<dbReference type="InterPro" id="IPR001387">
    <property type="entry name" value="Cro/C1-type_HTH"/>
</dbReference>
<proteinExistence type="predicted"/>
<name>A0ABW4J8J5_9LACO</name>
<protein>
    <submittedName>
        <fullName evidence="3">Helix-turn-helix domain-containing protein</fullName>
    </submittedName>
</protein>
<keyword evidence="4" id="KW-1185">Reference proteome</keyword>
<sequence>MDLGIIITQHRKEKQITQQELADFIGVSKAAVSKWETGQTCPDINLLPLLAAYFDISIDTLLGYNAQLTSEEIRHIYKMLTKAFDKQSGAEVLKTIRGFIQRYYACYPFILQMGLLIMNHYDLFPGQDETKISKYMQEAQTLFVHVRKNAKDPALIIQARDYEAYTLLVLEKPEAVLDALGAYVPPYFPTETLIAGAFRLKNDHVRARRTLQSALAQYVFVTMSLFSNYLAELMDDADKFNETYRRGQKLAELFELETLHPVSLLNFQASAIVGFAQLQAEPQLFEVLNNYADLLAKTQFPLQLHGDVYFDLIQEWLDQLDLGAQMPRNSSQVQAGLIALIINNPYLAPYQNKPEFQEILQKIKSIGA</sequence>
<feature type="domain" description="HTH cro/C1-type" evidence="2">
    <location>
        <begin position="7"/>
        <end position="61"/>
    </location>
</feature>
<dbReference type="PROSITE" id="PS50943">
    <property type="entry name" value="HTH_CROC1"/>
    <property type="match status" value="1"/>
</dbReference>
<gene>
    <name evidence="3" type="ORF">ACFQ5M_11230</name>
</gene>
<keyword evidence="1" id="KW-0238">DNA-binding</keyword>